<comment type="similarity">
    <text evidence="10">Belongs to the prokaryotic GSH synthase family.</text>
</comment>
<comment type="cofactor">
    <cofactor evidence="1">
        <name>Mn(2+)</name>
        <dbReference type="ChEBI" id="CHEBI:29035"/>
    </cofactor>
</comment>
<gene>
    <name evidence="10" type="primary">gshB</name>
    <name evidence="12" type="ORF">Bandiella_00212</name>
</gene>
<evidence type="ECO:0000256" key="5">
    <source>
        <dbReference type="ARBA" id="ARBA00022723"/>
    </source>
</evidence>
<dbReference type="RefSeq" id="WP_323733032.1">
    <property type="nucleotide sequence ID" value="NZ_CP110820.1"/>
</dbReference>
<dbReference type="Gene3D" id="3.40.50.20">
    <property type="match status" value="1"/>
</dbReference>
<keyword evidence="6 10" id="KW-0547">Nucleotide-binding</keyword>
<dbReference type="Pfam" id="PF02951">
    <property type="entry name" value="GSH-S_N"/>
    <property type="match status" value="1"/>
</dbReference>
<dbReference type="Gene3D" id="3.30.1490.20">
    <property type="entry name" value="ATP-grasp fold, A domain"/>
    <property type="match status" value="1"/>
</dbReference>
<dbReference type="Pfam" id="PF02955">
    <property type="entry name" value="GSH-S_ATP"/>
    <property type="match status" value="1"/>
</dbReference>
<dbReference type="HAMAP" id="MF_00162">
    <property type="entry name" value="GSH_S"/>
    <property type="match status" value="1"/>
</dbReference>
<evidence type="ECO:0000256" key="10">
    <source>
        <dbReference type="HAMAP-Rule" id="MF_00162"/>
    </source>
</evidence>
<evidence type="ECO:0000259" key="11">
    <source>
        <dbReference type="PROSITE" id="PS50975"/>
    </source>
</evidence>
<dbReference type="Gene3D" id="3.30.470.20">
    <property type="entry name" value="ATP-grasp fold, B domain"/>
    <property type="match status" value="1"/>
</dbReference>
<evidence type="ECO:0000313" key="13">
    <source>
        <dbReference type="Proteomes" id="UP001327219"/>
    </source>
</evidence>
<evidence type="ECO:0000256" key="9">
    <source>
        <dbReference type="ARBA" id="ARBA00023211"/>
    </source>
</evidence>
<evidence type="ECO:0000256" key="8">
    <source>
        <dbReference type="ARBA" id="ARBA00022842"/>
    </source>
</evidence>
<accession>A0ABZ0UM29</accession>
<proteinExistence type="inferred from homology"/>
<comment type="catalytic activity">
    <reaction evidence="10">
        <text>gamma-L-glutamyl-L-cysteine + glycine + ATP = glutathione + ADP + phosphate + H(+)</text>
        <dbReference type="Rhea" id="RHEA:13557"/>
        <dbReference type="ChEBI" id="CHEBI:15378"/>
        <dbReference type="ChEBI" id="CHEBI:30616"/>
        <dbReference type="ChEBI" id="CHEBI:43474"/>
        <dbReference type="ChEBI" id="CHEBI:57305"/>
        <dbReference type="ChEBI" id="CHEBI:57925"/>
        <dbReference type="ChEBI" id="CHEBI:58173"/>
        <dbReference type="ChEBI" id="CHEBI:456216"/>
        <dbReference type="EC" id="6.3.2.3"/>
    </reaction>
</comment>
<evidence type="ECO:0000256" key="6">
    <source>
        <dbReference type="ARBA" id="ARBA00022741"/>
    </source>
</evidence>
<dbReference type="SUPFAM" id="SSF52440">
    <property type="entry name" value="PreATP-grasp domain"/>
    <property type="match status" value="1"/>
</dbReference>
<comment type="cofactor">
    <cofactor evidence="2">
        <name>Mg(2+)</name>
        <dbReference type="ChEBI" id="CHEBI:18420"/>
    </cofactor>
</comment>
<sequence>MYLGGKNKVALQIDPIETLNFTTDSTLLIASELQERGYKLFCYSPQDLLLDCGKLYAIGDYIELDCGGETFTKYGWQKLLLEDFQIILIRQNPPFNQQYLTTTYILETLQKPLIINNPRAIRNVSEKLSIMNFQRLIPNTIVTENIGEIISFSHEHKTVIVKSLYNYGGEGVFKLEYVDENFQVTIKQLLKTYGYLMVQEYLPEIVSSGDKRVMLMDGEIIGAISRIPPSEEFRANMVLGGKGYPTTLTKTEKDICNAVGGFLKEENIFLAGIDLISEKLIEINVTSPTGLVVMNKLYNRTLEKIIVDKIENKLKR</sequence>
<dbReference type="InterPro" id="IPR016185">
    <property type="entry name" value="PreATP-grasp_dom_sf"/>
</dbReference>
<keyword evidence="8" id="KW-0460">Magnesium</keyword>
<keyword evidence="3 10" id="KW-0436">Ligase</keyword>
<keyword evidence="5" id="KW-0479">Metal-binding</keyword>
<dbReference type="InterPro" id="IPR011761">
    <property type="entry name" value="ATP-grasp"/>
</dbReference>
<keyword evidence="9" id="KW-0464">Manganese</keyword>
<dbReference type="NCBIfam" id="NF003573">
    <property type="entry name" value="PRK05246.1"/>
    <property type="match status" value="1"/>
</dbReference>
<dbReference type="PANTHER" id="PTHR21621">
    <property type="entry name" value="RIBOSOMAL PROTEIN S6 MODIFICATION PROTEIN"/>
    <property type="match status" value="1"/>
</dbReference>
<protein>
    <recommendedName>
        <fullName evidence="10">Glutathione synthetase</fullName>
        <ecNumber evidence="10">6.3.2.3</ecNumber>
    </recommendedName>
    <alternativeName>
        <fullName evidence="10">GSH synthetase</fullName>
        <shortName evidence="10">GSH-S</shortName>
        <shortName evidence="10">GSHase</shortName>
    </alternativeName>
    <alternativeName>
        <fullName evidence="10">Glutathione synthase</fullName>
    </alternativeName>
</protein>
<dbReference type="InterPro" id="IPR004215">
    <property type="entry name" value="GSHS_N"/>
</dbReference>
<keyword evidence="4 10" id="KW-0317">Glutathione biosynthesis</keyword>
<dbReference type="InterPro" id="IPR006284">
    <property type="entry name" value="Glut_synth_pro"/>
</dbReference>
<evidence type="ECO:0000256" key="2">
    <source>
        <dbReference type="ARBA" id="ARBA00001946"/>
    </source>
</evidence>
<feature type="domain" description="ATP-grasp" evidence="11">
    <location>
        <begin position="127"/>
        <end position="311"/>
    </location>
</feature>
<dbReference type="PANTHER" id="PTHR21621:SF4">
    <property type="entry name" value="GLUTATHIONE SYNTHETASE"/>
    <property type="match status" value="1"/>
</dbReference>
<evidence type="ECO:0000256" key="7">
    <source>
        <dbReference type="ARBA" id="ARBA00022840"/>
    </source>
</evidence>
<keyword evidence="7 10" id="KW-0067">ATP-binding</keyword>
<organism evidence="12 13">
    <name type="scientific">Candidatus Bandiella euplotis</name>
    <dbReference type="NCBI Taxonomy" id="1664265"/>
    <lineage>
        <taxon>Bacteria</taxon>
        <taxon>Pseudomonadati</taxon>
        <taxon>Pseudomonadota</taxon>
        <taxon>Alphaproteobacteria</taxon>
        <taxon>Rickettsiales</taxon>
        <taxon>Candidatus Midichloriaceae</taxon>
        <taxon>Candidatus Bandiella</taxon>
    </lineage>
</organism>
<comment type="pathway">
    <text evidence="10">Sulfur metabolism; glutathione biosynthesis; glutathione from L-cysteine and L-glutamate: step 2/2.</text>
</comment>
<dbReference type="InterPro" id="IPR013815">
    <property type="entry name" value="ATP_grasp_subdomain_1"/>
</dbReference>
<dbReference type="NCBIfam" id="TIGR01380">
    <property type="entry name" value="glut_syn"/>
    <property type="match status" value="1"/>
</dbReference>
<keyword evidence="13" id="KW-1185">Reference proteome</keyword>
<dbReference type="EMBL" id="CP110820">
    <property type="protein sequence ID" value="WPX96108.1"/>
    <property type="molecule type" value="Genomic_DNA"/>
</dbReference>
<dbReference type="PROSITE" id="PS50975">
    <property type="entry name" value="ATP_GRASP"/>
    <property type="match status" value="1"/>
</dbReference>
<dbReference type="InterPro" id="IPR004218">
    <property type="entry name" value="GSHS_ATP-bd"/>
</dbReference>
<evidence type="ECO:0000256" key="3">
    <source>
        <dbReference type="ARBA" id="ARBA00022598"/>
    </source>
</evidence>
<evidence type="ECO:0000256" key="1">
    <source>
        <dbReference type="ARBA" id="ARBA00001936"/>
    </source>
</evidence>
<dbReference type="SUPFAM" id="SSF56059">
    <property type="entry name" value="Glutathione synthetase ATP-binding domain-like"/>
    <property type="match status" value="1"/>
</dbReference>
<reference evidence="12 13" key="1">
    <citation type="submission" date="2022-11" db="EMBL/GenBank/DDBJ databases">
        <title>Host association and intracellularity evolved multiple times independently in the Rickettsiales.</title>
        <authorList>
            <person name="Castelli M."/>
            <person name="Nardi T."/>
            <person name="Gammuto L."/>
            <person name="Bellinzona G."/>
            <person name="Sabaneyeva E."/>
            <person name="Potekhin A."/>
            <person name="Serra V."/>
            <person name="Petroni G."/>
            <person name="Sassera D."/>
        </authorList>
    </citation>
    <scope>NUCLEOTIDE SEQUENCE [LARGE SCALE GENOMIC DNA]</scope>
    <source>
        <strain evidence="12 13">NDG2</strain>
    </source>
</reference>
<dbReference type="EC" id="6.3.2.3" evidence="10"/>
<dbReference type="Proteomes" id="UP001327219">
    <property type="component" value="Chromosome"/>
</dbReference>
<name>A0ABZ0UM29_9RICK</name>
<evidence type="ECO:0000313" key="12">
    <source>
        <dbReference type="EMBL" id="WPX96108.1"/>
    </source>
</evidence>
<evidence type="ECO:0000256" key="4">
    <source>
        <dbReference type="ARBA" id="ARBA00022684"/>
    </source>
</evidence>